<feature type="region of interest" description="Disordered" evidence="2">
    <location>
        <begin position="21"/>
        <end position="51"/>
    </location>
</feature>
<feature type="compositionally biased region" description="Acidic residues" evidence="2">
    <location>
        <begin position="27"/>
        <end position="50"/>
    </location>
</feature>
<keyword evidence="1" id="KW-0479">Metal-binding</keyword>
<feature type="non-terminal residue" evidence="4">
    <location>
        <position position="69"/>
    </location>
</feature>
<dbReference type="GO" id="GO:0008270">
    <property type="term" value="F:zinc ion binding"/>
    <property type="evidence" value="ECO:0007669"/>
    <property type="project" value="UniProtKB-KW"/>
</dbReference>
<dbReference type="Proteomes" id="UP000265520">
    <property type="component" value="Unassembled WGS sequence"/>
</dbReference>
<name>A0A392UMP3_9FABA</name>
<dbReference type="PROSITE" id="PS50158">
    <property type="entry name" value="ZF_CCHC"/>
    <property type="match status" value="1"/>
</dbReference>
<evidence type="ECO:0000313" key="4">
    <source>
        <dbReference type="EMBL" id="MCI74148.1"/>
    </source>
</evidence>
<comment type="caution">
    <text evidence="4">The sequence shown here is derived from an EMBL/GenBank/DDBJ whole genome shotgun (WGS) entry which is preliminary data.</text>
</comment>
<keyword evidence="1" id="KW-0863">Zinc-finger</keyword>
<evidence type="ECO:0000259" key="3">
    <source>
        <dbReference type="PROSITE" id="PS50158"/>
    </source>
</evidence>
<accession>A0A392UMP3</accession>
<proteinExistence type="predicted"/>
<organism evidence="4 5">
    <name type="scientific">Trifolium medium</name>
    <dbReference type="NCBI Taxonomy" id="97028"/>
    <lineage>
        <taxon>Eukaryota</taxon>
        <taxon>Viridiplantae</taxon>
        <taxon>Streptophyta</taxon>
        <taxon>Embryophyta</taxon>
        <taxon>Tracheophyta</taxon>
        <taxon>Spermatophyta</taxon>
        <taxon>Magnoliopsida</taxon>
        <taxon>eudicotyledons</taxon>
        <taxon>Gunneridae</taxon>
        <taxon>Pentapetalae</taxon>
        <taxon>rosids</taxon>
        <taxon>fabids</taxon>
        <taxon>Fabales</taxon>
        <taxon>Fabaceae</taxon>
        <taxon>Papilionoideae</taxon>
        <taxon>50 kb inversion clade</taxon>
        <taxon>NPAAA clade</taxon>
        <taxon>Hologalegina</taxon>
        <taxon>IRL clade</taxon>
        <taxon>Trifolieae</taxon>
        <taxon>Trifolium</taxon>
    </lineage>
</organism>
<evidence type="ECO:0000313" key="5">
    <source>
        <dbReference type="Proteomes" id="UP000265520"/>
    </source>
</evidence>
<keyword evidence="1" id="KW-0862">Zinc</keyword>
<feature type="non-terminal residue" evidence="4">
    <location>
        <position position="1"/>
    </location>
</feature>
<protein>
    <recommendedName>
        <fullName evidence="3">CCHC-type domain-containing protein</fullName>
    </recommendedName>
</protein>
<dbReference type="Pfam" id="PF00098">
    <property type="entry name" value="zf-CCHC"/>
    <property type="match status" value="1"/>
</dbReference>
<evidence type="ECO:0000256" key="1">
    <source>
        <dbReference type="PROSITE-ProRule" id="PRU00047"/>
    </source>
</evidence>
<feature type="domain" description="CCHC-type" evidence="3">
    <location>
        <begin position="1"/>
        <end position="16"/>
    </location>
</feature>
<reference evidence="4 5" key="1">
    <citation type="journal article" date="2018" name="Front. Plant Sci.">
        <title>Red Clover (Trifolium pratense) and Zigzag Clover (T. medium) - A Picture of Genomic Similarities and Differences.</title>
        <authorList>
            <person name="Dluhosova J."/>
            <person name="Istvanek J."/>
            <person name="Nedelnik J."/>
            <person name="Repkova J."/>
        </authorList>
    </citation>
    <scope>NUCLEOTIDE SEQUENCE [LARGE SCALE GENOMIC DNA]</scope>
    <source>
        <strain evidence="5">cv. 10/8</strain>
        <tissue evidence="4">Leaf</tissue>
    </source>
</reference>
<dbReference type="AlphaFoldDB" id="A0A392UMP3"/>
<dbReference type="GO" id="GO:0003676">
    <property type="term" value="F:nucleic acid binding"/>
    <property type="evidence" value="ECO:0007669"/>
    <property type="project" value="InterPro"/>
</dbReference>
<sequence>CYRCGGKGHRSNVCPSRRVAGVVENRDGDDEQPDDEDEYAEAEFAEEESDERVNFVLQRMLLASKEEGQ</sequence>
<keyword evidence="5" id="KW-1185">Reference proteome</keyword>
<dbReference type="EMBL" id="LXQA010854269">
    <property type="protein sequence ID" value="MCI74148.1"/>
    <property type="molecule type" value="Genomic_DNA"/>
</dbReference>
<evidence type="ECO:0000256" key="2">
    <source>
        <dbReference type="SAM" id="MobiDB-lite"/>
    </source>
</evidence>
<dbReference type="InterPro" id="IPR001878">
    <property type="entry name" value="Znf_CCHC"/>
</dbReference>